<dbReference type="SUPFAM" id="SSF50974">
    <property type="entry name" value="Nitrous oxide reductase, N-terminal domain"/>
    <property type="match status" value="1"/>
</dbReference>
<dbReference type="EMBL" id="CAJZAH010000001">
    <property type="protein sequence ID" value="CAG9167370.1"/>
    <property type="molecule type" value="Genomic_DNA"/>
</dbReference>
<comment type="caution">
    <text evidence="4">The sequence shown here is derived from an EMBL/GenBank/DDBJ whole genome shotgun (WGS) entry which is preliminary data.</text>
</comment>
<evidence type="ECO:0000313" key="4">
    <source>
        <dbReference type="EMBL" id="CAG9167370.1"/>
    </source>
</evidence>
<evidence type="ECO:0000313" key="5">
    <source>
        <dbReference type="Proteomes" id="UP000721236"/>
    </source>
</evidence>
<dbReference type="GO" id="GO:0017057">
    <property type="term" value="F:6-phosphogluconolactonase activity"/>
    <property type="evidence" value="ECO:0007669"/>
    <property type="project" value="UniProtKB-EC"/>
</dbReference>
<keyword evidence="2" id="KW-0313">Glucose metabolism</keyword>
<dbReference type="EC" id="3.1.1.31" evidence="4"/>
<proteinExistence type="inferred from homology"/>
<feature type="signal peptide" evidence="3">
    <location>
        <begin position="1"/>
        <end position="27"/>
    </location>
</feature>
<keyword evidence="3" id="KW-0732">Signal</keyword>
<organism evidence="4 5">
    <name type="scientific">Cupriavidus respiraculi</name>
    <dbReference type="NCBI Taxonomy" id="195930"/>
    <lineage>
        <taxon>Bacteria</taxon>
        <taxon>Pseudomonadati</taxon>
        <taxon>Pseudomonadota</taxon>
        <taxon>Betaproteobacteria</taxon>
        <taxon>Burkholderiales</taxon>
        <taxon>Burkholderiaceae</taxon>
        <taxon>Cupriavidus</taxon>
    </lineage>
</organism>
<dbReference type="Proteomes" id="UP000721236">
    <property type="component" value="Unassembled WGS sequence"/>
</dbReference>
<dbReference type="Gene3D" id="2.130.10.10">
    <property type="entry name" value="YVTN repeat-like/Quinoprotein amine dehydrogenase"/>
    <property type="match status" value="3"/>
</dbReference>
<accession>A0ABN7Y5Y4</accession>
<gene>
    <name evidence="4" type="primary">pgl</name>
    <name evidence="4" type="ORF">LMG21510_00732</name>
</gene>
<evidence type="ECO:0000256" key="2">
    <source>
        <dbReference type="ARBA" id="ARBA00022526"/>
    </source>
</evidence>
<sequence>MNSEIELRARACLRASLLAIVVSGALALSACGGDGGSGSSSTGGTGAGGGNPIPPANVSIHATVTGLLGQGLVLQNSLGDDLGIATNGQFTFGKPIPAGTAYSVTVKTQPTGPNQLCTVNDGNGTASETGANRVAVTCSTVSVNIRGTVSGLTGLGLVLQNNAGDDLAITGDGTFAFATPVARGAGYTVTVKTPPAFPIQQCTVSAASGTAADVDIKDVAVSCATRTSRYAYVGNVSGGAISTFTADASTGTLAATGSVITPFPSPFVLAVDPSRKFLYTGNSNGASGGGIAVYNIDAGTGTLAQAAGSPYLTGDSVQAVVPHPGGGFVYALNLSGSVSAFSVDGGTGALIPVPGSPFAAGFSPRSMVIDPAGKRAFVSASGSGQIFVYDISPAGALVPVAGSPFAVAGTYTLVMSHDGKYLYVSLPGADQIGVYAVDPDTGALTLASAAAGGPGPRGMALHGTGRYLYVSNQGANSLSAYRVDASTGALTPIATVPTGVQPIGLALEVTGSFLYAANSSSTSVSVYRIDPLTGAPVDLGGAAPYAPSPFNIAFY</sequence>
<comment type="similarity">
    <text evidence="1">Belongs to the cycloisomerase 2 family.</text>
</comment>
<dbReference type="InterPro" id="IPR015943">
    <property type="entry name" value="WD40/YVTN_repeat-like_dom_sf"/>
</dbReference>
<evidence type="ECO:0000256" key="3">
    <source>
        <dbReference type="SAM" id="SignalP"/>
    </source>
</evidence>
<dbReference type="InterPro" id="IPR019405">
    <property type="entry name" value="Lactonase_7-beta_prop"/>
</dbReference>
<dbReference type="InterPro" id="IPR050282">
    <property type="entry name" value="Cycloisomerase_2"/>
</dbReference>
<dbReference type="Pfam" id="PF10282">
    <property type="entry name" value="Lactonase"/>
    <property type="match status" value="1"/>
</dbReference>
<dbReference type="PANTHER" id="PTHR30344:SF1">
    <property type="entry name" value="6-PHOSPHOGLUCONOLACTONASE"/>
    <property type="match status" value="1"/>
</dbReference>
<dbReference type="InterPro" id="IPR011045">
    <property type="entry name" value="N2O_reductase_N"/>
</dbReference>
<protein>
    <submittedName>
        <fullName evidence="4">6-phosphogluconolactonase</fullName>
        <ecNumber evidence="4">3.1.1.31</ecNumber>
    </submittedName>
</protein>
<keyword evidence="4" id="KW-0378">Hydrolase</keyword>
<feature type="chain" id="PRO_5046889027" evidence="3">
    <location>
        <begin position="28"/>
        <end position="555"/>
    </location>
</feature>
<keyword evidence="5" id="KW-1185">Reference proteome</keyword>
<dbReference type="PANTHER" id="PTHR30344">
    <property type="entry name" value="6-PHOSPHOGLUCONOLACTONASE-RELATED"/>
    <property type="match status" value="1"/>
</dbReference>
<evidence type="ECO:0000256" key="1">
    <source>
        <dbReference type="ARBA" id="ARBA00005564"/>
    </source>
</evidence>
<name>A0ABN7Y5Y4_9BURK</name>
<reference evidence="4 5" key="1">
    <citation type="submission" date="2021-08" db="EMBL/GenBank/DDBJ databases">
        <authorList>
            <person name="Peeters C."/>
        </authorList>
    </citation>
    <scope>NUCLEOTIDE SEQUENCE [LARGE SCALE GENOMIC DNA]</scope>
    <source>
        <strain evidence="4 5">LMG 21510</strain>
    </source>
</reference>
<keyword evidence="2" id="KW-0119">Carbohydrate metabolism</keyword>